<dbReference type="Proteomes" id="UP000773614">
    <property type="component" value="Unassembled WGS sequence"/>
</dbReference>
<proteinExistence type="inferred from homology"/>
<keyword evidence="5 10" id="KW-0145">Chemotaxis</keyword>
<evidence type="ECO:0000256" key="9">
    <source>
        <dbReference type="ARBA" id="ARBA00023136"/>
    </source>
</evidence>
<sequence>MAAAGVSPTSSSRHGGSGSTTPSPRTERRKSGMAPKALPAPAGRETRKGPGPGASIGAVAVLTLLAGAAGGLFGLRLPAWTAPADEAAAPAGAGPAAEHGSGDARPSNIHPLPPVITNLGDPATTSVRLEASLVFKDPAAPLPDDVANAIAGDILAYLRTVSLEDIEGASGLQHLREDLADRAAIRADGAVRELVILTLVVQ</sequence>
<reference evidence="12" key="1">
    <citation type="submission" date="2019-03" db="EMBL/GenBank/DDBJ databases">
        <title>Afifella sp. nov., isolated from activated sludge.</title>
        <authorList>
            <person name="Li Q."/>
            <person name="Liu Y."/>
        </authorList>
    </citation>
    <scope>NUCLEOTIDE SEQUENCE</scope>
    <source>
        <strain evidence="12">L72</strain>
    </source>
</reference>
<keyword evidence="7 10" id="KW-0283">Flagellar rotation</keyword>
<evidence type="ECO:0000256" key="1">
    <source>
        <dbReference type="ARBA" id="ARBA00002254"/>
    </source>
</evidence>
<evidence type="ECO:0000256" key="5">
    <source>
        <dbReference type="ARBA" id="ARBA00022500"/>
    </source>
</evidence>
<comment type="similarity">
    <text evidence="3 10">Belongs to the FliL family.</text>
</comment>
<dbReference type="GO" id="GO:0005886">
    <property type="term" value="C:plasma membrane"/>
    <property type="evidence" value="ECO:0007669"/>
    <property type="project" value="UniProtKB-SubCell"/>
</dbReference>
<keyword evidence="9 10" id="KW-0472">Membrane</keyword>
<keyword evidence="12" id="KW-0282">Flagellum</keyword>
<name>A0A964T2A3_9HYPH</name>
<dbReference type="EMBL" id="SPKJ01000008">
    <property type="protein sequence ID" value="MYZ46974.1"/>
    <property type="molecule type" value="Genomic_DNA"/>
</dbReference>
<keyword evidence="13" id="KW-1185">Reference proteome</keyword>
<feature type="compositionally biased region" description="Low complexity" evidence="11">
    <location>
        <begin position="87"/>
        <end position="97"/>
    </location>
</feature>
<evidence type="ECO:0000313" key="13">
    <source>
        <dbReference type="Proteomes" id="UP000773614"/>
    </source>
</evidence>
<comment type="function">
    <text evidence="1 10">Controls the rotational direction of flagella during chemotaxis.</text>
</comment>
<keyword evidence="6 10" id="KW-0812">Transmembrane</keyword>
<keyword evidence="4" id="KW-1003">Cell membrane</keyword>
<dbReference type="GO" id="GO:0009425">
    <property type="term" value="C:bacterial-type flagellum basal body"/>
    <property type="evidence" value="ECO:0007669"/>
    <property type="project" value="InterPro"/>
</dbReference>
<dbReference type="AlphaFoldDB" id="A0A964T2A3"/>
<dbReference type="InterPro" id="IPR005503">
    <property type="entry name" value="FliL"/>
</dbReference>
<keyword evidence="8 10" id="KW-1133">Transmembrane helix</keyword>
<gene>
    <name evidence="12" type="ORF">E4O86_04520</name>
</gene>
<organism evidence="12 13">
    <name type="scientific">Propylenella binzhouense</name>
    <dbReference type="NCBI Taxonomy" id="2555902"/>
    <lineage>
        <taxon>Bacteria</taxon>
        <taxon>Pseudomonadati</taxon>
        <taxon>Pseudomonadota</taxon>
        <taxon>Alphaproteobacteria</taxon>
        <taxon>Hyphomicrobiales</taxon>
        <taxon>Propylenellaceae</taxon>
        <taxon>Propylenella</taxon>
    </lineage>
</organism>
<evidence type="ECO:0000256" key="3">
    <source>
        <dbReference type="ARBA" id="ARBA00008281"/>
    </source>
</evidence>
<keyword evidence="12" id="KW-0966">Cell projection</keyword>
<comment type="subcellular location">
    <subcellularLocation>
        <location evidence="10">Cell inner membrane</location>
    </subcellularLocation>
    <subcellularLocation>
        <location evidence="2">Cell membrane</location>
        <topology evidence="2">Single-pass membrane protein</topology>
    </subcellularLocation>
</comment>
<evidence type="ECO:0000256" key="8">
    <source>
        <dbReference type="ARBA" id="ARBA00022989"/>
    </source>
</evidence>
<keyword evidence="10" id="KW-0997">Cell inner membrane</keyword>
<dbReference type="GO" id="GO:0071973">
    <property type="term" value="P:bacterial-type flagellum-dependent cell motility"/>
    <property type="evidence" value="ECO:0007669"/>
    <property type="project" value="InterPro"/>
</dbReference>
<dbReference type="GO" id="GO:0006935">
    <property type="term" value="P:chemotaxis"/>
    <property type="evidence" value="ECO:0007669"/>
    <property type="project" value="UniProtKB-KW"/>
</dbReference>
<evidence type="ECO:0000256" key="2">
    <source>
        <dbReference type="ARBA" id="ARBA00004162"/>
    </source>
</evidence>
<evidence type="ECO:0000256" key="10">
    <source>
        <dbReference type="RuleBase" id="RU364125"/>
    </source>
</evidence>
<feature type="region of interest" description="Disordered" evidence="11">
    <location>
        <begin position="87"/>
        <end position="111"/>
    </location>
</feature>
<feature type="compositionally biased region" description="Low complexity" evidence="11">
    <location>
        <begin position="7"/>
        <end position="24"/>
    </location>
</feature>
<dbReference type="Pfam" id="PF03748">
    <property type="entry name" value="FliL"/>
    <property type="match status" value="1"/>
</dbReference>
<comment type="caution">
    <text evidence="12">The sequence shown here is derived from an EMBL/GenBank/DDBJ whole genome shotgun (WGS) entry which is preliminary data.</text>
</comment>
<evidence type="ECO:0000256" key="4">
    <source>
        <dbReference type="ARBA" id="ARBA00022475"/>
    </source>
</evidence>
<evidence type="ECO:0000313" key="12">
    <source>
        <dbReference type="EMBL" id="MYZ46974.1"/>
    </source>
</evidence>
<accession>A0A964T2A3</accession>
<evidence type="ECO:0000256" key="11">
    <source>
        <dbReference type="SAM" id="MobiDB-lite"/>
    </source>
</evidence>
<protein>
    <recommendedName>
        <fullName evidence="10">Flagellar protein FliL</fullName>
    </recommendedName>
</protein>
<keyword evidence="12" id="KW-0969">Cilium</keyword>
<evidence type="ECO:0000256" key="6">
    <source>
        <dbReference type="ARBA" id="ARBA00022692"/>
    </source>
</evidence>
<evidence type="ECO:0000256" key="7">
    <source>
        <dbReference type="ARBA" id="ARBA00022779"/>
    </source>
</evidence>
<feature type="transmembrane region" description="Helical" evidence="10">
    <location>
        <begin position="54"/>
        <end position="75"/>
    </location>
</feature>
<feature type="region of interest" description="Disordered" evidence="11">
    <location>
        <begin position="1"/>
        <end position="51"/>
    </location>
</feature>